<dbReference type="InterPro" id="IPR001387">
    <property type="entry name" value="Cro/C1-type_HTH"/>
</dbReference>
<protein>
    <submittedName>
        <fullName evidence="2">Transcriptional regulator, XRE family</fullName>
    </submittedName>
</protein>
<reference evidence="2 3" key="1">
    <citation type="submission" date="2009-02" db="EMBL/GenBank/DDBJ databases">
        <title>Sequencing of the draft genome and assembly of Lutiella nitroferrum 2002.</title>
        <authorList>
            <consortium name="US DOE Joint Genome Institute (JGI-PGF)"/>
            <person name="Lucas S."/>
            <person name="Copeland A."/>
            <person name="Lapidus A."/>
            <person name="Glavina del Rio T."/>
            <person name="Tice H."/>
            <person name="Bruce D."/>
            <person name="Goodwin L."/>
            <person name="Pitluck S."/>
            <person name="Larimer F."/>
            <person name="Land M.L."/>
            <person name="Hauser L."/>
            <person name="Coates J.D."/>
        </authorList>
    </citation>
    <scope>NUCLEOTIDE SEQUENCE [LARGE SCALE GENOMIC DNA]</scope>
    <source>
        <strain evidence="2 3">2002</strain>
    </source>
</reference>
<gene>
    <name evidence="2" type="ORF">FuraDRAFT_2156</name>
</gene>
<dbReference type="EMBL" id="ACIS01000005">
    <property type="protein sequence ID" value="EEG08648.1"/>
    <property type="molecule type" value="Genomic_DNA"/>
</dbReference>
<keyword evidence="3" id="KW-1185">Reference proteome</keyword>
<evidence type="ECO:0000313" key="2">
    <source>
        <dbReference type="EMBL" id="EEG08648.1"/>
    </source>
</evidence>
<dbReference type="GO" id="GO:0003677">
    <property type="term" value="F:DNA binding"/>
    <property type="evidence" value="ECO:0007669"/>
    <property type="project" value="InterPro"/>
</dbReference>
<dbReference type="Gene3D" id="1.10.260.40">
    <property type="entry name" value="lambda repressor-like DNA-binding domains"/>
    <property type="match status" value="1"/>
</dbReference>
<name>B9Z471_9NEIS</name>
<dbReference type="RefSeq" id="WP_008954176.1">
    <property type="nucleotide sequence ID" value="NZ_ACIS01000005.1"/>
</dbReference>
<organism evidence="2 3">
    <name type="scientific">Pseudogulbenkiania ferrooxidans 2002</name>
    <dbReference type="NCBI Taxonomy" id="279714"/>
    <lineage>
        <taxon>Bacteria</taxon>
        <taxon>Pseudomonadati</taxon>
        <taxon>Pseudomonadota</taxon>
        <taxon>Betaproteobacteria</taxon>
        <taxon>Neisseriales</taxon>
        <taxon>Chromobacteriaceae</taxon>
        <taxon>Pseudogulbenkiania</taxon>
    </lineage>
</organism>
<dbReference type="AlphaFoldDB" id="B9Z471"/>
<dbReference type="Pfam" id="PF12844">
    <property type="entry name" value="HTH_19"/>
    <property type="match status" value="1"/>
</dbReference>
<dbReference type="SUPFAM" id="SSF47413">
    <property type="entry name" value="lambda repressor-like DNA-binding domains"/>
    <property type="match status" value="1"/>
</dbReference>
<dbReference type="InterPro" id="IPR010982">
    <property type="entry name" value="Lambda_DNA-bd_dom_sf"/>
</dbReference>
<evidence type="ECO:0000259" key="1">
    <source>
        <dbReference type="PROSITE" id="PS50943"/>
    </source>
</evidence>
<feature type="domain" description="HTH cro/C1-type" evidence="1">
    <location>
        <begin position="27"/>
        <end position="59"/>
    </location>
</feature>
<evidence type="ECO:0000313" key="3">
    <source>
        <dbReference type="Proteomes" id="UP000003165"/>
    </source>
</evidence>
<accession>B9Z471</accession>
<dbReference type="CDD" id="cd00093">
    <property type="entry name" value="HTH_XRE"/>
    <property type="match status" value="1"/>
</dbReference>
<sequence>MPKRNLLKLSPLPIEARFALEALGERITQARKERRLSQREVAEMLGISKTTYVSIEHGRDSAQIGHYARAVWLLDVPGTFLPVPEDDVLALEKGKP</sequence>
<proteinExistence type="predicted"/>
<dbReference type="eggNOG" id="COG1476">
    <property type="taxonomic scope" value="Bacteria"/>
</dbReference>
<comment type="caution">
    <text evidence="2">The sequence shown here is derived from an EMBL/GenBank/DDBJ whole genome shotgun (WGS) entry which is preliminary data.</text>
</comment>
<dbReference type="SMART" id="SM00530">
    <property type="entry name" value="HTH_XRE"/>
    <property type="match status" value="1"/>
</dbReference>
<dbReference type="Proteomes" id="UP000003165">
    <property type="component" value="Unassembled WGS sequence"/>
</dbReference>
<dbReference type="PROSITE" id="PS50943">
    <property type="entry name" value="HTH_CROC1"/>
    <property type="match status" value="1"/>
</dbReference>